<dbReference type="Pfam" id="PF00083">
    <property type="entry name" value="Sugar_tr"/>
    <property type="match status" value="1"/>
</dbReference>
<dbReference type="EMBL" id="JAPQKP010000003">
    <property type="protein sequence ID" value="KAJ5199113.1"/>
    <property type="molecule type" value="Genomic_DNA"/>
</dbReference>
<accession>A0A9W9JLH1</accession>
<keyword evidence="6 13" id="KW-1133">Transmembrane helix</keyword>
<evidence type="ECO:0000256" key="11">
    <source>
        <dbReference type="ARBA" id="ARBA00023242"/>
    </source>
</evidence>
<dbReference type="GO" id="GO:0006351">
    <property type="term" value="P:DNA-templated transcription"/>
    <property type="evidence" value="ECO:0007669"/>
    <property type="project" value="InterPro"/>
</dbReference>
<organism evidence="15 16">
    <name type="scientific">Penicillium cf. griseofulvum</name>
    <dbReference type="NCBI Taxonomy" id="2972120"/>
    <lineage>
        <taxon>Eukaryota</taxon>
        <taxon>Fungi</taxon>
        <taxon>Dikarya</taxon>
        <taxon>Ascomycota</taxon>
        <taxon>Pezizomycotina</taxon>
        <taxon>Eurotiomycetes</taxon>
        <taxon>Eurotiomycetidae</taxon>
        <taxon>Eurotiales</taxon>
        <taxon>Aspergillaceae</taxon>
        <taxon>Penicillium</taxon>
    </lineage>
</organism>
<dbReference type="SUPFAM" id="SSF103473">
    <property type="entry name" value="MFS general substrate transporter"/>
    <property type="match status" value="1"/>
</dbReference>
<dbReference type="GO" id="GO:0005634">
    <property type="term" value="C:nucleus"/>
    <property type="evidence" value="ECO:0007669"/>
    <property type="project" value="UniProtKB-SubCell"/>
</dbReference>
<evidence type="ECO:0000256" key="9">
    <source>
        <dbReference type="ARBA" id="ARBA00023136"/>
    </source>
</evidence>
<dbReference type="SMART" id="SM00066">
    <property type="entry name" value="GAL4"/>
    <property type="match status" value="1"/>
</dbReference>
<reference evidence="15" key="2">
    <citation type="journal article" date="2023" name="IMA Fungus">
        <title>Comparative genomic study of the Penicillium genus elucidates a diverse pangenome and 15 lateral gene transfer events.</title>
        <authorList>
            <person name="Petersen C."/>
            <person name="Sorensen T."/>
            <person name="Nielsen M.R."/>
            <person name="Sondergaard T.E."/>
            <person name="Sorensen J.L."/>
            <person name="Fitzpatrick D.A."/>
            <person name="Frisvad J.C."/>
            <person name="Nielsen K.L."/>
        </authorList>
    </citation>
    <scope>NUCLEOTIDE SEQUENCE</scope>
    <source>
        <strain evidence="15">IBT 16849</strain>
    </source>
</reference>
<feature type="region of interest" description="Disordered" evidence="12">
    <location>
        <begin position="839"/>
        <end position="875"/>
    </location>
</feature>
<keyword evidence="7" id="KW-0805">Transcription regulation</keyword>
<evidence type="ECO:0000256" key="5">
    <source>
        <dbReference type="ARBA" id="ARBA00022833"/>
    </source>
</evidence>
<keyword evidence="5" id="KW-0862">Zinc</keyword>
<evidence type="ECO:0000256" key="6">
    <source>
        <dbReference type="ARBA" id="ARBA00022989"/>
    </source>
</evidence>
<evidence type="ECO:0000256" key="12">
    <source>
        <dbReference type="SAM" id="MobiDB-lite"/>
    </source>
</evidence>
<dbReference type="Gene3D" id="1.20.1250.20">
    <property type="entry name" value="MFS general substrate transporter like domains"/>
    <property type="match status" value="1"/>
</dbReference>
<dbReference type="GO" id="GO:0008270">
    <property type="term" value="F:zinc ion binding"/>
    <property type="evidence" value="ECO:0007669"/>
    <property type="project" value="InterPro"/>
</dbReference>
<comment type="subcellular location">
    <subcellularLocation>
        <location evidence="2">Membrane</location>
        <topology evidence="2">Multi-pass membrane protein</topology>
    </subcellularLocation>
    <subcellularLocation>
        <location evidence="1">Nucleus</location>
    </subcellularLocation>
</comment>
<dbReference type="GO" id="GO:0022857">
    <property type="term" value="F:transmembrane transporter activity"/>
    <property type="evidence" value="ECO:0007669"/>
    <property type="project" value="InterPro"/>
</dbReference>
<dbReference type="Proteomes" id="UP001150879">
    <property type="component" value="Unassembled WGS sequence"/>
</dbReference>
<dbReference type="PANTHER" id="PTHR31313">
    <property type="entry name" value="TY1 ENHANCER ACTIVATOR"/>
    <property type="match status" value="1"/>
</dbReference>
<evidence type="ECO:0000256" key="8">
    <source>
        <dbReference type="ARBA" id="ARBA00023125"/>
    </source>
</evidence>
<evidence type="ECO:0000313" key="16">
    <source>
        <dbReference type="Proteomes" id="UP001150879"/>
    </source>
</evidence>
<feature type="transmembrane region" description="Helical" evidence="13">
    <location>
        <begin position="126"/>
        <end position="147"/>
    </location>
</feature>
<dbReference type="GO" id="GO:0003677">
    <property type="term" value="F:DNA binding"/>
    <property type="evidence" value="ECO:0007669"/>
    <property type="project" value="UniProtKB-KW"/>
</dbReference>
<dbReference type="CDD" id="cd00067">
    <property type="entry name" value="GAL4"/>
    <property type="match status" value="1"/>
</dbReference>
<dbReference type="GO" id="GO:0016020">
    <property type="term" value="C:membrane"/>
    <property type="evidence" value="ECO:0007669"/>
    <property type="project" value="UniProtKB-SubCell"/>
</dbReference>
<dbReference type="Gene3D" id="4.10.240.10">
    <property type="entry name" value="Zn(2)-C6 fungal-type DNA-binding domain"/>
    <property type="match status" value="1"/>
</dbReference>
<evidence type="ECO:0000256" key="7">
    <source>
        <dbReference type="ARBA" id="ARBA00023015"/>
    </source>
</evidence>
<evidence type="ECO:0000256" key="2">
    <source>
        <dbReference type="ARBA" id="ARBA00004141"/>
    </source>
</evidence>
<evidence type="ECO:0000256" key="10">
    <source>
        <dbReference type="ARBA" id="ARBA00023163"/>
    </source>
</evidence>
<keyword evidence="11" id="KW-0539">Nucleus</keyword>
<evidence type="ECO:0000256" key="13">
    <source>
        <dbReference type="SAM" id="Phobius"/>
    </source>
</evidence>
<feature type="transmembrane region" description="Helical" evidence="13">
    <location>
        <begin position="58"/>
        <end position="80"/>
    </location>
</feature>
<evidence type="ECO:0000259" key="14">
    <source>
        <dbReference type="SMART" id="SM00066"/>
    </source>
</evidence>
<dbReference type="Pfam" id="PF00172">
    <property type="entry name" value="Zn_clus"/>
    <property type="match status" value="1"/>
</dbReference>
<dbReference type="SUPFAM" id="SSF57701">
    <property type="entry name" value="Zn2/Cys6 DNA-binding domain"/>
    <property type="match status" value="1"/>
</dbReference>
<dbReference type="InterPro" id="IPR036864">
    <property type="entry name" value="Zn2-C6_fun-type_DNA-bd_sf"/>
</dbReference>
<dbReference type="InterPro" id="IPR051615">
    <property type="entry name" value="Transcr_Regulatory_Elem"/>
</dbReference>
<keyword evidence="9 13" id="KW-0472">Membrane</keyword>
<feature type="domain" description="Zn(2)-C6 fungal-type" evidence="14">
    <location>
        <begin position="207"/>
        <end position="249"/>
    </location>
</feature>
<keyword evidence="4" id="KW-0479">Metal-binding</keyword>
<keyword evidence="16" id="KW-1185">Reference proteome</keyword>
<evidence type="ECO:0000256" key="1">
    <source>
        <dbReference type="ARBA" id="ARBA00004123"/>
    </source>
</evidence>
<keyword evidence="10" id="KW-0804">Transcription</keyword>
<dbReference type="PROSITE" id="PS00216">
    <property type="entry name" value="SUGAR_TRANSPORT_1"/>
    <property type="match status" value="1"/>
</dbReference>
<evidence type="ECO:0000313" key="15">
    <source>
        <dbReference type="EMBL" id="KAJ5199113.1"/>
    </source>
</evidence>
<dbReference type="CDD" id="cd12148">
    <property type="entry name" value="fungal_TF_MHR"/>
    <property type="match status" value="1"/>
</dbReference>
<evidence type="ECO:0000256" key="4">
    <source>
        <dbReference type="ARBA" id="ARBA00022723"/>
    </source>
</evidence>
<name>A0A9W9JLH1_9EURO</name>
<dbReference type="GO" id="GO:0000981">
    <property type="term" value="F:DNA-binding transcription factor activity, RNA polymerase II-specific"/>
    <property type="evidence" value="ECO:0007669"/>
    <property type="project" value="InterPro"/>
</dbReference>
<dbReference type="Pfam" id="PF04082">
    <property type="entry name" value="Fungal_trans"/>
    <property type="match status" value="1"/>
</dbReference>
<dbReference type="InterPro" id="IPR005829">
    <property type="entry name" value="Sugar_transporter_CS"/>
</dbReference>
<proteinExistence type="predicted"/>
<feature type="transmembrane region" description="Helical" evidence="13">
    <location>
        <begin position="32"/>
        <end position="52"/>
    </location>
</feature>
<comment type="caution">
    <text evidence="15">The sequence shown here is derived from an EMBL/GenBank/DDBJ whole genome shotgun (WGS) entry which is preliminary data.</text>
</comment>
<keyword evidence="3 13" id="KW-0812">Transmembrane</keyword>
<dbReference type="InterPro" id="IPR005828">
    <property type="entry name" value="MFS_sugar_transport-like"/>
</dbReference>
<feature type="compositionally biased region" description="Basic residues" evidence="12">
    <location>
        <begin position="839"/>
        <end position="849"/>
    </location>
</feature>
<reference evidence="15" key="1">
    <citation type="submission" date="2022-11" db="EMBL/GenBank/DDBJ databases">
        <authorList>
            <person name="Petersen C."/>
        </authorList>
    </citation>
    <scope>NUCLEOTIDE SEQUENCE</scope>
    <source>
        <strain evidence="15">IBT 16849</strain>
    </source>
</reference>
<dbReference type="InterPro" id="IPR036259">
    <property type="entry name" value="MFS_trans_sf"/>
</dbReference>
<keyword evidence="8" id="KW-0238">DNA-binding</keyword>
<dbReference type="InterPro" id="IPR007219">
    <property type="entry name" value="XnlR_reg_dom"/>
</dbReference>
<dbReference type="AlphaFoldDB" id="A0A9W9JLH1"/>
<protein>
    <recommendedName>
        <fullName evidence="14">Zn(2)-C6 fungal-type domain-containing protein</fullName>
    </recommendedName>
</protein>
<sequence>MSLILSACNAINVMFFTAVALTTIEKVGRKRLMLWGAVGQGTCFALLTAGLGVGGSQWSAVAISFVFAYYTVFGMSWIAVPWMYPAEINTQAWRNRGAGLATATNWICNYAVVLVTPIGIENIDWRYYIIYVVLNFSFVPIVSLWYVETAGLSLEEIDKIFEGQIYSVPLDVSEGGATTDNEEGKARQDEANNLAMPQTKTVKPARKHVTTACIPCRDGKCDGSKPSCKNCESKNKDCTYRQRNDKRKIPVRVAVSLLASRVAVLSQHIQNVGIGVPDMDKNDRDTLRGILQSLGIACENVLSDENTSHSAGASFPGSQRPVDTTRFVAHDQTNITSPQPPAPGCDNYHPEDDLPPLHEQSAGQISVENVPEDAVLVDYDDTIAHIQNDARPSQLSESYRMHVVAPTQFPPNDDVIPNENPENDSEDEVTNQFACRLGRVQLTHDGQLRYFGSTSNLNLLDVSVDLRHLTSSLVQKDAQEILEDLGLNIEVEEAFEKHLLQLYFAWQDPCLHVVNSEAFWKAKYQNRYEGLTSAYYSQALCDAMCAMGAAYEPKYHPDLVTFPRSLSQFFGDRAKALLELEIENPSLATIQALVICSNYEASGTRDTRGWLYSGMAMRLAFGQGLHLDVTPYVEKGIITAEECKIRRTVFWGSSLNDYYGCLEVSRTALQELTADTVARLLAWKNNLPNDLNIDATKESYYYLPHVLTLHLQYYQFMIHCHRPYISKNHIQPRPLQGPGPGHARRMCLESAISIVKVLNMYERRYSFRKANVQMVSYVFSAALILMFVTVPGQSHTQHSDLVKYLSTCFWALDEMGTCFENAKRTSRFLSTLQQQWHKRKRRMAQKGAKRGPQNENSPGKHPKRSRNTAGTQNWLGDNLSSSAELGMSVAVDSPLSHETHDFSFFGDDGPDLVEFMDPELCNILLSDGIPRALN</sequence>
<evidence type="ECO:0000256" key="3">
    <source>
        <dbReference type="ARBA" id="ARBA00022692"/>
    </source>
</evidence>
<dbReference type="InterPro" id="IPR001138">
    <property type="entry name" value="Zn2Cys6_DnaBD"/>
</dbReference>
<feature type="transmembrane region" description="Helical" evidence="13">
    <location>
        <begin position="100"/>
        <end position="120"/>
    </location>
</feature>
<dbReference type="PANTHER" id="PTHR31313:SF77">
    <property type="entry name" value="ZN(II)2CYS6 TRANSCRIPTION FACTOR (EUROFUNG)"/>
    <property type="match status" value="1"/>
</dbReference>
<gene>
    <name evidence="15" type="ORF">N7472_004317</name>
</gene>